<evidence type="ECO:0000256" key="2">
    <source>
        <dbReference type="ARBA" id="ARBA00022692"/>
    </source>
</evidence>
<feature type="transmembrane region" description="Helical" evidence="8">
    <location>
        <begin position="154"/>
        <end position="173"/>
    </location>
</feature>
<feature type="transmembrane region" description="Helical" evidence="8">
    <location>
        <begin position="127"/>
        <end position="148"/>
    </location>
</feature>
<keyword evidence="4" id="KW-0067">ATP-binding</keyword>
<name>A0ABQ3DMT7_9GAMM</name>
<dbReference type="Gene3D" id="3.40.50.300">
    <property type="entry name" value="P-loop containing nucleotide triphosphate hydrolases"/>
    <property type="match status" value="1"/>
</dbReference>
<dbReference type="SUPFAM" id="SSF52540">
    <property type="entry name" value="P-loop containing nucleoside triphosphate hydrolases"/>
    <property type="match status" value="1"/>
</dbReference>
<evidence type="ECO:0000313" key="12">
    <source>
        <dbReference type="Proteomes" id="UP000646745"/>
    </source>
</evidence>
<feature type="compositionally biased region" description="Basic residues" evidence="7">
    <location>
        <begin position="579"/>
        <end position="589"/>
    </location>
</feature>
<dbReference type="InterPro" id="IPR017871">
    <property type="entry name" value="ABC_transporter-like_CS"/>
</dbReference>
<dbReference type="InterPro" id="IPR047957">
    <property type="entry name" value="ABC_AprD-like_6TM"/>
</dbReference>
<dbReference type="Proteomes" id="UP000646745">
    <property type="component" value="Unassembled WGS sequence"/>
</dbReference>
<dbReference type="InterPro" id="IPR003593">
    <property type="entry name" value="AAA+_ATPase"/>
</dbReference>
<dbReference type="PANTHER" id="PTHR24221:SF248">
    <property type="entry name" value="ABC TRANSPORTER TRANSMEMBRANE REGION"/>
    <property type="match status" value="1"/>
</dbReference>
<dbReference type="InterPro" id="IPR003439">
    <property type="entry name" value="ABC_transporter-like_ATP-bd"/>
</dbReference>
<dbReference type="InterPro" id="IPR011527">
    <property type="entry name" value="ABC1_TM_dom"/>
</dbReference>
<dbReference type="Pfam" id="PF00664">
    <property type="entry name" value="ABC_membrane"/>
    <property type="match status" value="1"/>
</dbReference>
<sequence>MSKPDNKTDLQAALRTSRRAFHFVLLFSLFINLLMLGPSLYMLQVYDRVITTRSAETLLMLTLVIGFLFIVMGSLDLVRSRILVRIGNRLDMQINERIYQSTFKRALMLPGKPSAQPLQDLTTLRQFLGGNGLFAFFDAPWIPVYILILALFHPWFGVFAAVAGVTLLALAWINERTTEPLLKDANREHVMSQELAQSNLRNAEVLQAMGMLPNLLSRWKRQHYDYLLHQSRASDRAGTLTNLSKTLRTVFQSLILGLGAYLVIEGSLTGGMMIAGSILMGRALAPIDQMIGGWKGFVAARTAYGRLNALLNAAPKEPERMPLPPPVGRIQLEAVTAAPPGESRPTLTEISLQCEPGQHVAIVGPSAAGKSTLARVLLGVWSPLRGCVRLGATDIDQWPRERLGPHLGYLPQDIELFDGSISENIARFGPVDPAKVIEAARKAGVHDMILRQPAGYDTPISGTGGILSGGQRQRLGLARALYDNPVMVVLDEPDANLDAAGERALLHCLRQLKHQGTTVFVISHAPGILEHVDRVIALDEGQLVSFSPVRKGISSPHHESPVNEASPNGATDNRERGVHSVRLRARGQAKRTDDNAATPPSSPEQPTS</sequence>
<feature type="region of interest" description="Disordered" evidence="7">
    <location>
        <begin position="549"/>
        <end position="608"/>
    </location>
</feature>
<dbReference type="Pfam" id="PF00005">
    <property type="entry name" value="ABC_tran"/>
    <property type="match status" value="1"/>
</dbReference>
<evidence type="ECO:0000256" key="7">
    <source>
        <dbReference type="SAM" id="MobiDB-lite"/>
    </source>
</evidence>
<feature type="domain" description="ABC transmembrane type-1" evidence="10">
    <location>
        <begin position="23"/>
        <end position="299"/>
    </location>
</feature>
<dbReference type="InterPro" id="IPR027417">
    <property type="entry name" value="P-loop_NTPase"/>
</dbReference>
<dbReference type="EMBL" id="BMZI01000001">
    <property type="protein sequence ID" value="GHB07200.1"/>
    <property type="molecule type" value="Genomic_DNA"/>
</dbReference>
<dbReference type="CDD" id="cd18586">
    <property type="entry name" value="ABC_6TM_PrtD_like"/>
    <property type="match status" value="1"/>
</dbReference>
<evidence type="ECO:0000259" key="9">
    <source>
        <dbReference type="PROSITE" id="PS50893"/>
    </source>
</evidence>
<evidence type="ECO:0000256" key="5">
    <source>
        <dbReference type="ARBA" id="ARBA00022989"/>
    </source>
</evidence>
<dbReference type="NCBIfam" id="TIGR01842">
    <property type="entry name" value="type_I_sec_PrtD"/>
    <property type="match status" value="1"/>
</dbReference>
<evidence type="ECO:0000256" key="1">
    <source>
        <dbReference type="ARBA" id="ARBA00004651"/>
    </source>
</evidence>
<feature type="transmembrane region" description="Helical" evidence="8">
    <location>
        <begin position="254"/>
        <end position="280"/>
    </location>
</feature>
<keyword evidence="12" id="KW-1185">Reference proteome</keyword>
<dbReference type="PANTHER" id="PTHR24221">
    <property type="entry name" value="ATP-BINDING CASSETTE SUB-FAMILY B"/>
    <property type="match status" value="1"/>
</dbReference>
<dbReference type="SMART" id="SM00382">
    <property type="entry name" value="AAA"/>
    <property type="match status" value="1"/>
</dbReference>
<evidence type="ECO:0000313" key="11">
    <source>
        <dbReference type="EMBL" id="GHB07200.1"/>
    </source>
</evidence>
<dbReference type="Gene3D" id="1.20.1560.10">
    <property type="entry name" value="ABC transporter type 1, transmembrane domain"/>
    <property type="match status" value="1"/>
</dbReference>
<evidence type="ECO:0000256" key="3">
    <source>
        <dbReference type="ARBA" id="ARBA00022741"/>
    </source>
</evidence>
<comment type="caution">
    <text evidence="11">The sequence shown here is derived from an EMBL/GenBank/DDBJ whole genome shotgun (WGS) entry which is preliminary data.</text>
</comment>
<gene>
    <name evidence="11" type="ORF">GCM10009038_00480</name>
</gene>
<organism evidence="11 12">
    <name type="scientific">Salinicola rhizosphaerae</name>
    <dbReference type="NCBI Taxonomy" id="1443141"/>
    <lineage>
        <taxon>Bacteria</taxon>
        <taxon>Pseudomonadati</taxon>
        <taxon>Pseudomonadota</taxon>
        <taxon>Gammaproteobacteria</taxon>
        <taxon>Oceanospirillales</taxon>
        <taxon>Halomonadaceae</taxon>
        <taxon>Salinicola</taxon>
    </lineage>
</organism>
<dbReference type="InterPro" id="IPR010128">
    <property type="entry name" value="ATPase_T1SS_PrtD-like"/>
</dbReference>
<evidence type="ECO:0000259" key="10">
    <source>
        <dbReference type="PROSITE" id="PS50929"/>
    </source>
</evidence>
<comment type="subcellular location">
    <subcellularLocation>
        <location evidence="1">Cell membrane</location>
        <topology evidence="1">Multi-pass membrane protein</topology>
    </subcellularLocation>
</comment>
<accession>A0ABQ3DMT7</accession>
<dbReference type="InterPro" id="IPR036640">
    <property type="entry name" value="ABC1_TM_sf"/>
</dbReference>
<evidence type="ECO:0000256" key="4">
    <source>
        <dbReference type="ARBA" id="ARBA00022840"/>
    </source>
</evidence>
<keyword evidence="3" id="KW-0547">Nucleotide-binding</keyword>
<feature type="domain" description="ABC transporter" evidence="9">
    <location>
        <begin position="330"/>
        <end position="565"/>
    </location>
</feature>
<proteinExistence type="predicted"/>
<dbReference type="PROSITE" id="PS50929">
    <property type="entry name" value="ABC_TM1F"/>
    <property type="match status" value="1"/>
</dbReference>
<keyword evidence="2 8" id="KW-0812">Transmembrane</keyword>
<dbReference type="InterPro" id="IPR039421">
    <property type="entry name" value="Type_1_exporter"/>
</dbReference>
<evidence type="ECO:0000256" key="8">
    <source>
        <dbReference type="SAM" id="Phobius"/>
    </source>
</evidence>
<evidence type="ECO:0000256" key="6">
    <source>
        <dbReference type="ARBA" id="ARBA00023136"/>
    </source>
</evidence>
<protein>
    <submittedName>
        <fullName evidence="11">Peptidase</fullName>
    </submittedName>
</protein>
<dbReference type="PROSITE" id="PS50893">
    <property type="entry name" value="ABC_TRANSPORTER_2"/>
    <property type="match status" value="1"/>
</dbReference>
<dbReference type="SUPFAM" id="SSF90123">
    <property type="entry name" value="ABC transporter transmembrane region"/>
    <property type="match status" value="1"/>
</dbReference>
<feature type="transmembrane region" description="Helical" evidence="8">
    <location>
        <begin position="58"/>
        <end position="78"/>
    </location>
</feature>
<keyword evidence="5 8" id="KW-1133">Transmembrane helix</keyword>
<keyword evidence="6 8" id="KW-0472">Membrane</keyword>
<dbReference type="PROSITE" id="PS00211">
    <property type="entry name" value="ABC_TRANSPORTER_1"/>
    <property type="match status" value="1"/>
</dbReference>
<reference evidence="12" key="1">
    <citation type="journal article" date="2019" name="Int. J. Syst. Evol. Microbiol.">
        <title>The Global Catalogue of Microorganisms (GCM) 10K type strain sequencing project: providing services to taxonomists for standard genome sequencing and annotation.</title>
        <authorList>
            <consortium name="The Broad Institute Genomics Platform"/>
            <consortium name="The Broad Institute Genome Sequencing Center for Infectious Disease"/>
            <person name="Wu L."/>
            <person name="Ma J."/>
        </authorList>
    </citation>
    <scope>NUCLEOTIDE SEQUENCE [LARGE SCALE GENOMIC DNA]</scope>
    <source>
        <strain evidence="12">KCTC 32998</strain>
    </source>
</reference>
<feature type="transmembrane region" description="Helical" evidence="8">
    <location>
        <begin position="21"/>
        <end position="46"/>
    </location>
</feature>